<dbReference type="Proteomes" id="UP000002905">
    <property type="component" value="Segment"/>
</dbReference>
<dbReference type="InterPro" id="IPR043519">
    <property type="entry name" value="NT_sf"/>
</dbReference>
<proteinExistence type="predicted"/>
<organism evidence="1 2">
    <name type="scientific">Yersinia phage phi80-18</name>
    <dbReference type="NCBI Taxonomy" id="1206559"/>
    <lineage>
        <taxon>Viruses</taxon>
        <taxon>Duplodnaviria</taxon>
        <taxon>Heunggongvirae</taxon>
        <taxon>Uroviricota</taxon>
        <taxon>Caudoviricetes</taxon>
        <taxon>Autographivirales</taxon>
        <taxon>Autonotataviridae</taxon>
        <taxon>Melnykvirinae</taxon>
        <taxon>Pokrovskaiavirus</taxon>
        <taxon>Pokrovskaiavirus pv8018</taxon>
    </lineage>
</organism>
<evidence type="ECO:0000313" key="1">
    <source>
        <dbReference type="EMBL" id="CCI88863.2"/>
    </source>
</evidence>
<dbReference type="GeneID" id="14295980"/>
<sequence length="254" mass="29050">MNIQQIIDVVGAVTAGRSFYIAGGFARDLAYCVTPKDMDILFTSDARDSNADVFADMCDYSDALSKLGYKVEIYQAYDQSDKPGDFNDRLFGCMKVEGFDVDVDLLFSKYESLGEILEHFDFNINQFYIEPCKYPIKVMGVKPDTLVQLKDVSEQRKEYMTAKFEVLNNQPVPEGCLVRPAHIPERAEPYRLIITDWNQPYVWCYVTGEQTYEVFGGLTWEEVDIARACGQLKVHDARPNINRALDYDNGEHHL</sequence>
<dbReference type="OrthoDB" id="28281at10239"/>
<dbReference type="SUPFAM" id="SSF81301">
    <property type="entry name" value="Nucleotidyltransferase"/>
    <property type="match status" value="1"/>
</dbReference>
<name>I7J424_9CAUD</name>
<keyword evidence="1" id="KW-0808">Transferase</keyword>
<dbReference type="RefSeq" id="YP_007236327.2">
    <property type="nucleotide sequence ID" value="NC_019911.2"/>
</dbReference>
<dbReference type="KEGG" id="vg:14295977"/>
<dbReference type="Pfam" id="PF26128">
    <property type="entry name" value="Gad2"/>
    <property type="match status" value="1"/>
</dbReference>
<dbReference type="GO" id="GO:0016740">
    <property type="term" value="F:transferase activity"/>
    <property type="evidence" value="ECO:0007669"/>
    <property type="project" value="UniProtKB-KW"/>
</dbReference>
<accession>I7J424</accession>
<gene>
    <name evidence="1" type="primary">g27</name>
    <name evidence="1" type="ORF">BN109_024</name>
</gene>
<keyword evidence="2" id="KW-1185">Reference proteome</keyword>
<protein>
    <submittedName>
        <fullName evidence="1">Putative nucleotidyltransferase, poly A polymerase</fullName>
    </submittedName>
</protein>
<dbReference type="KEGG" id="vg:14295980"/>
<reference evidence="1 2" key="1">
    <citation type="submission" date="2012-06" db="EMBL/GenBank/DDBJ databases">
        <title>Genomic characterization of five bacteriophages specific for Yersinia species.</title>
        <authorList>
            <person name="Skurnik M."/>
            <person name="Nawaz A."/>
            <person name="Happonen L."/>
            <person name="Butcher S."/>
            <person name="Mattinen L."/>
        </authorList>
    </citation>
    <scope>NUCLEOTIDE SEQUENCE [LARGE SCALE GENOMIC DNA]</scope>
</reference>
<evidence type="ECO:0000313" key="2">
    <source>
        <dbReference type="Proteomes" id="UP000002905"/>
    </source>
</evidence>
<dbReference type="EMBL" id="HE956710">
    <property type="protein sequence ID" value="CCI88863.2"/>
    <property type="molecule type" value="Genomic_DNA"/>
</dbReference>
<dbReference type="RefSeq" id="YP_007236330.2">
    <property type="nucleotide sequence ID" value="NC_019911.2"/>
</dbReference>